<reference evidence="3 4" key="1">
    <citation type="submission" date="2022-04" db="EMBL/GenBank/DDBJ databases">
        <title>Genome diversity in the genus Frankia.</title>
        <authorList>
            <person name="Carlos-Shanley C."/>
            <person name="Hahn D."/>
        </authorList>
    </citation>
    <scope>NUCLEOTIDE SEQUENCE [LARGE SCALE GENOMIC DNA]</scope>
    <source>
        <strain evidence="3 4">Ag45/Mut15</strain>
    </source>
</reference>
<dbReference type="Pfam" id="PF12770">
    <property type="entry name" value="CHAT"/>
    <property type="match status" value="1"/>
</dbReference>
<keyword evidence="4" id="KW-1185">Reference proteome</keyword>
<comment type="caution">
    <text evidence="3">The sequence shown here is derived from an EMBL/GenBank/DDBJ whole genome shotgun (WGS) entry which is preliminary data.</text>
</comment>
<feature type="region of interest" description="Disordered" evidence="1">
    <location>
        <begin position="668"/>
        <end position="755"/>
    </location>
</feature>
<gene>
    <name evidence="3" type="ORF">MXD59_15540</name>
</gene>
<dbReference type="InterPro" id="IPR024983">
    <property type="entry name" value="CHAT_dom"/>
</dbReference>
<dbReference type="InterPro" id="IPR000157">
    <property type="entry name" value="TIR_dom"/>
</dbReference>
<name>A0ABT0K053_9ACTN</name>
<evidence type="ECO:0000256" key="1">
    <source>
        <dbReference type="SAM" id="MobiDB-lite"/>
    </source>
</evidence>
<dbReference type="EMBL" id="JALKFT010000015">
    <property type="protein sequence ID" value="MCK9877171.1"/>
    <property type="molecule type" value="Genomic_DNA"/>
</dbReference>
<accession>A0ABT0K053</accession>
<dbReference type="SUPFAM" id="SSF52200">
    <property type="entry name" value="Toll/Interleukin receptor TIR domain"/>
    <property type="match status" value="1"/>
</dbReference>
<feature type="compositionally biased region" description="Basic and acidic residues" evidence="1">
    <location>
        <begin position="719"/>
        <end position="735"/>
    </location>
</feature>
<feature type="compositionally biased region" description="Basic residues" evidence="1">
    <location>
        <begin position="681"/>
        <end position="695"/>
    </location>
</feature>
<dbReference type="InterPro" id="IPR035897">
    <property type="entry name" value="Toll_tir_struct_dom_sf"/>
</dbReference>
<dbReference type="Proteomes" id="UP001201873">
    <property type="component" value="Unassembled WGS sequence"/>
</dbReference>
<evidence type="ECO:0000313" key="3">
    <source>
        <dbReference type="EMBL" id="MCK9877171.1"/>
    </source>
</evidence>
<evidence type="ECO:0000313" key="4">
    <source>
        <dbReference type="Proteomes" id="UP001201873"/>
    </source>
</evidence>
<feature type="domain" description="TIR" evidence="2">
    <location>
        <begin position="1"/>
        <end position="116"/>
    </location>
</feature>
<protein>
    <submittedName>
        <fullName evidence="3">TIR domain-containing protein</fullName>
    </submittedName>
</protein>
<sequence>MRTLAENLERAGLRMWFDEWEVQFGQNIVHRMDAGIRDSRLGIVVVSPHSMAGGWVAEEYAAMLNRTVKGDFRLIPVLLADAEMPPMLATRSWVDFRQTADPASYKAAVRQLIAALRGERAPRPAVDGTIRPPPGQAFVAEGPRNATLRFRGTAVTLTAPDGETVTGTAAGLDWSAQQVLWRMQRARARRPGGEAAPLRAAATATATAEPLAQALRAAGRMLGERLLPHEIATRLATEVGAAVRAGVSLRLALDLAEDPTDATPETSAETPEASAEAAALASEYAELPWETLTLPGEDRPLVLHPSVELHRTVSGLGPTSAMGIPGPLRILAVIASPERGGGELLDHEAELARILDAVEPARRQGRGRAYVRILNWGSREAIHAALKQERFHILHISCHARPGELILETATGEADPVDASTFATKILIRDRGVPLVVLAGCSTALAARGTPSPAGEGEGEGAGEGEAQLPALARGLLAHGVPAVRAMTTSVSDLYATELTSRLYAELAGREVVDPLAALSDARRAVEAQRAALAEWATPTLYLRGPCCVRCVARGPVSSSTGLGGVGKSTLAAQLVTTAGGDDDPGLLVSLTGLVAVDQILLTVADRLHSWCLAHELPERDVLRALVGELRSGQTAWRRRLDLLAEHLLPRASVTLLLDNAEDVLTPDGPGCRRTLPPIPHPRRGTRQPRRHRHLHLPDRRPVYRAETSGGSRSLQPREPFHPPWDRISRSRDRSALAATAAGDARREGISSGSR</sequence>
<dbReference type="PROSITE" id="PS50104">
    <property type="entry name" value="TIR"/>
    <property type="match status" value="1"/>
</dbReference>
<proteinExistence type="predicted"/>
<evidence type="ECO:0000259" key="2">
    <source>
        <dbReference type="PROSITE" id="PS50104"/>
    </source>
</evidence>
<dbReference type="Gene3D" id="3.40.50.10140">
    <property type="entry name" value="Toll/interleukin-1 receptor homology (TIR) domain"/>
    <property type="match status" value="1"/>
</dbReference>
<dbReference type="Pfam" id="PF13676">
    <property type="entry name" value="TIR_2"/>
    <property type="match status" value="1"/>
</dbReference>
<organism evidence="3 4">
    <name type="scientific">Frankia umida</name>
    <dbReference type="NCBI Taxonomy" id="573489"/>
    <lineage>
        <taxon>Bacteria</taxon>
        <taxon>Bacillati</taxon>
        <taxon>Actinomycetota</taxon>
        <taxon>Actinomycetes</taxon>
        <taxon>Frankiales</taxon>
        <taxon>Frankiaceae</taxon>
        <taxon>Frankia</taxon>
    </lineage>
</organism>